<dbReference type="RefSeq" id="XP_011301184.1">
    <property type="nucleotide sequence ID" value="XM_011302882.1"/>
</dbReference>
<dbReference type="InterPro" id="IPR008978">
    <property type="entry name" value="HSP20-like_chaperone"/>
</dbReference>
<dbReference type="GO" id="GO:0036159">
    <property type="term" value="P:inner dynein arm assembly"/>
    <property type="evidence" value="ECO:0007669"/>
    <property type="project" value="TreeGrafter"/>
</dbReference>
<name>A0A9R1TYE5_9HYME</name>
<dbReference type="InterPro" id="IPR019734">
    <property type="entry name" value="TPR_rpt"/>
</dbReference>
<dbReference type="InterPro" id="IPR052004">
    <property type="entry name" value="Dynein_assembly_factor_4"/>
</dbReference>
<feature type="domain" description="CS" evidence="2">
    <location>
        <begin position="4"/>
        <end position="88"/>
    </location>
</feature>
<dbReference type="KEGG" id="fas:105265416"/>
<dbReference type="SMART" id="SM00028">
    <property type="entry name" value="TPR"/>
    <property type="match status" value="3"/>
</dbReference>
<dbReference type="SUPFAM" id="SSF48452">
    <property type="entry name" value="TPR-like"/>
    <property type="match status" value="1"/>
</dbReference>
<dbReference type="Pfam" id="PF04969">
    <property type="entry name" value="CS"/>
    <property type="match status" value="1"/>
</dbReference>
<dbReference type="AlphaFoldDB" id="A0A9R1TYE5"/>
<proteinExistence type="predicted"/>
<dbReference type="OrthoDB" id="348005at2759"/>
<dbReference type="Gene3D" id="1.25.40.10">
    <property type="entry name" value="Tetratricopeptide repeat domain"/>
    <property type="match status" value="1"/>
</dbReference>
<reference evidence="4" key="1">
    <citation type="submission" date="2025-08" db="UniProtKB">
        <authorList>
            <consortium name="RefSeq"/>
        </authorList>
    </citation>
    <scope>IDENTIFICATION</scope>
    <source>
        <strain evidence="4">USDA-PBARC FA_bdor</strain>
        <tissue evidence="4">Whole organism</tissue>
    </source>
</reference>
<evidence type="ECO:0000313" key="3">
    <source>
        <dbReference type="Proteomes" id="UP000694866"/>
    </source>
</evidence>
<accession>A0A9R1TYE5</accession>
<dbReference type="InterPro" id="IPR011990">
    <property type="entry name" value="TPR-like_helical_dom_sf"/>
</dbReference>
<dbReference type="PANTHER" id="PTHR46492">
    <property type="entry name" value="DYNEIN ASSEMBLY FACTOR 4, AXONEMAL"/>
    <property type="match status" value="1"/>
</dbReference>
<dbReference type="SUPFAM" id="SSF49764">
    <property type="entry name" value="HSP20-like chaperones"/>
    <property type="match status" value="1"/>
</dbReference>
<keyword evidence="3" id="KW-1185">Reference proteome</keyword>
<sequence>MPAILVKDFTWRQTPEEIIIFVSLTGKPKKVDIFAIENYLKVSYPPFILELFLHDEILEDKSSCTLSEELAILTLKKLQEGREWPTLTLENLTKDDKKVFRIQALEKARLSAEKRAEKRSETRQLLQRKAVREQIELDTRVHNHIQELRDNHRREAMTQFDDWRQKAEVPICGGATGVLQENRKQYKTPVKWFKDSPDPEPSSKSPPVDALNNKQLSHKKQLGLPRANTREILENNNEEDMIRGKKIINDILNGKYREHNEIFDDTPRPRKCATINVNFSERIFPTPARESSQLQEQEVFQFFSIITSGKIIFLMLQWLVKQAEARRKCGFATEDLSQEEQDPQWLKDKGDEFLNVGNYLGAISAYTHGVKLSPNMSSLYANRAAAQYALGNYNRCAEDSSKALELMVPKCEGNRDSRARCHARLGAALCKLSAPQHGIPEFEEALKLAPENDTIRRDLEEAKHYFHLHNSNQ</sequence>
<dbReference type="PANTHER" id="PTHR46492:SF1">
    <property type="entry name" value="DYNEIN AXONEMAL ASSEMBLY FACTOR 4"/>
    <property type="match status" value="1"/>
</dbReference>
<evidence type="ECO:0000259" key="2">
    <source>
        <dbReference type="PROSITE" id="PS51203"/>
    </source>
</evidence>
<dbReference type="PROSITE" id="PS51203">
    <property type="entry name" value="CS"/>
    <property type="match status" value="1"/>
</dbReference>
<evidence type="ECO:0000313" key="4">
    <source>
        <dbReference type="RefSeq" id="XP_011301184.1"/>
    </source>
</evidence>
<dbReference type="GO" id="GO:0003341">
    <property type="term" value="P:cilium movement"/>
    <property type="evidence" value="ECO:0007669"/>
    <property type="project" value="TreeGrafter"/>
</dbReference>
<evidence type="ECO:0000256" key="1">
    <source>
        <dbReference type="SAM" id="MobiDB-lite"/>
    </source>
</evidence>
<protein>
    <submittedName>
        <fullName evidence="4">Dyslexia susceptibility 1 candidate gene 1 protein homolog isoform X1</fullName>
    </submittedName>
</protein>
<dbReference type="InterPro" id="IPR007052">
    <property type="entry name" value="CS_dom"/>
</dbReference>
<dbReference type="Proteomes" id="UP000694866">
    <property type="component" value="Unplaced"/>
</dbReference>
<gene>
    <name evidence="4" type="primary">LOC105265416</name>
</gene>
<feature type="region of interest" description="Disordered" evidence="1">
    <location>
        <begin position="190"/>
        <end position="225"/>
    </location>
</feature>
<dbReference type="GO" id="GO:0036158">
    <property type="term" value="P:outer dynein arm assembly"/>
    <property type="evidence" value="ECO:0007669"/>
    <property type="project" value="TreeGrafter"/>
</dbReference>
<dbReference type="Gene3D" id="2.60.40.790">
    <property type="match status" value="1"/>
</dbReference>
<organism evidence="3 4">
    <name type="scientific">Fopius arisanus</name>
    <dbReference type="NCBI Taxonomy" id="64838"/>
    <lineage>
        <taxon>Eukaryota</taxon>
        <taxon>Metazoa</taxon>
        <taxon>Ecdysozoa</taxon>
        <taxon>Arthropoda</taxon>
        <taxon>Hexapoda</taxon>
        <taxon>Insecta</taxon>
        <taxon>Pterygota</taxon>
        <taxon>Neoptera</taxon>
        <taxon>Endopterygota</taxon>
        <taxon>Hymenoptera</taxon>
        <taxon>Apocrita</taxon>
        <taxon>Ichneumonoidea</taxon>
        <taxon>Braconidae</taxon>
        <taxon>Opiinae</taxon>
        <taxon>Fopius</taxon>
    </lineage>
</organism>
<dbReference type="GeneID" id="105265416"/>